<accession>A0ABS4VH66</accession>
<protein>
    <submittedName>
        <fullName evidence="2">Uncharacterized protein</fullName>
    </submittedName>
</protein>
<comment type="caution">
    <text evidence="2">The sequence shown here is derived from an EMBL/GenBank/DDBJ whole genome shotgun (WGS) entry which is preliminary data.</text>
</comment>
<dbReference type="InterPro" id="IPR009099">
    <property type="entry name" value="Beta-lactamas_inhib"/>
</dbReference>
<organism evidence="2 3">
    <name type="scientific">Streptomyces clavifer</name>
    <dbReference type="NCBI Taxonomy" id="68188"/>
    <lineage>
        <taxon>Bacteria</taxon>
        <taxon>Bacillati</taxon>
        <taxon>Actinomycetota</taxon>
        <taxon>Actinomycetes</taxon>
        <taxon>Kitasatosporales</taxon>
        <taxon>Streptomycetaceae</taxon>
        <taxon>Streptomyces</taxon>
    </lineage>
</organism>
<dbReference type="SUPFAM" id="SSF55648">
    <property type="entry name" value="beta-lactamase-inhibitor protein, BLIP"/>
    <property type="match status" value="1"/>
</dbReference>
<dbReference type="Pfam" id="PF07467">
    <property type="entry name" value="BLIP"/>
    <property type="match status" value="1"/>
</dbReference>
<proteinExistence type="predicted"/>
<dbReference type="Gene3D" id="3.10.450.730">
    <property type="entry name" value="BLIP domain"/>
    <property type="match status" value="1"/>
</dbReference>
<reference evidence="2 3" key="1">
    <citation type="submission" date="2021-03" db="EMBL/GenBank/DDBJ databases">
        <title>Sequencing the genomes of 1000 actinobacteria strains.</title>
        <authorList>
            <person name="Klenk H.-P."/>
        </authorList>
    </citation>
    <scope>NUCLEOTIDE SEQUENCE [LARGE SCALE GENOMIC DNA]</scope>
    <source>
        <strain evidence="2 3">DSM 40843</strain>
    </source>
</reference>
<feature type="chain" id="PRO_5046346830" evidence="1">
    <location>
        <begin position="30"/>
        <end position="193"/>
    </location>
</feature>
<evidence type="ECO:0000313" key="3">
    <source>
        <dbReference type="Proteomes" id="UP001519311"/>
    </source>
</evidence>
<gene>
    <name evidence="2" type="ORF">JOF59_005660</name>
</gene>
<dbReference type="Proteomes" id="UP001519311">
    <property type="component" value="Unassembled WGS sequence"/>
</dbReference>
<name>A0ABS4VH66_9ACTN</name>
<sequence>MANATPWRSVVALIAAGAAVLGATASAHADEQFSFTAEKYSQIPFGTAQADVWEQLGGDLTKPGDGDGWCERSSASILCFTESADYAPYGTFAFTADGKLWGKNQQYLFNAKTPSIRLSHYNKVTVGMTEDQLWSVVPKDSCVLRQEAYPNWPATSGKKLMFGCTAATGLFPPNASFYLTDGKVAEKYQARLT</sequence>
<dbReference type="EMBL" id="JAGINS010000001">
    <property type="protein sequence ID" value="MBP2363260.1"/>
    <property type="molecule type" value="Genomic_DNA"/>
</dbReference>
<keyword evidence="1" id="KW-0732">Signal</keyword>
<dbReference type="RefSeq" id="WP_124283291.1">
    <property type="nucleotide sequence ID" value="NZ_BMWJ01000013.1"/>
</dbReference>
<dbReference type="GeneID" id="97340593"/>
<dbReference type="InterPro" id="IPR024221">
    <property type="entry name" value="BLIP_dom_sf"/>
</dbReference>
<keyword evidence="3" id="KW-1185">Reference proteome</keyword>
<evidence type="ECO:0000256" key="1">
    <source>
        <dbReference type="SAM" id="SignalP"/>
    </source>
</evidence>
<feature type="signal peptide" evidence="1">
    <location>
        <begin position="1"/>
        <end position="29"/>
    </location>
</feature>
<evidence type="ECO:0000313" key="2">
    <source>
        <dbReference type="EMBL" id="MBP2363260.1"/>
    </source>
</evidence>